<feature type="binding site" evidence="5">
    <location>
        <position position="86"/>
    </location>
    <ligand>
        <name>Zn(2+)</name>
        <dbReference type="ChEBI" id="CHEBI:29105"/>
    </ligand>
</feature>
<keyword evidence="4 5" id="KW-0862">Zinc</keyword>
<dbReference type="PANTHER" id="PTHR34535:SF3">
    <property type="entry name" value="HYDROGENASE MATURATION FACTOR HYPA"/>
    <property type="match status" value="1"/>
</dbReference>
<feature type="binding site" evidence="5">
    <location>
        <position position="88"/>
    </location>
    <ligand>
        <name>Zn(2+)</name>
        <dbReference type="ChEBI" id="CHEBI:29105"/>
    </ligand>
</feature>
<feature type="binding site" evidence="5">
    <location>
        <position position="73"/>
    </location>
    <ligand>
        <name>Zn(2+)</name>
        <dbReference type="ChEBI" id="CHEBI:29105"/>
    </ligand>
</feature>
<dbReference type="Proteomes" id="UP000503447">
    <property type="component" value="Chromosome"/>
</dbReference>
<dbReference type="GO" id="GO:0016151">
    <property type="term" value="F:nickel cation binding"/>
    <property type="evidence" value="ECO:0007669"/>
    <property type="project" value="UniProtKB-UniRule"/>
</dbReference>
<accession>A0A6M5YLH8</accession>
<dbReference type="GO" id="GO:0008270">
    <property type="term" value="F:zinc ion binding"/>
    <property type="evidence" value="ECO:0007669"/>
    <property type="project" value="UniProtKB-UniRule"/>
</dbReference>
<dbReference type="Gene3D" id="3.30.2320.80">
    <property type="match status" value="1"/>
</dbReference>
<feature type="binding site" evidence="5">
    <location>
        <position position="2"/>
    </location>
    <ligand>
        <name>Ni(2+)</name>
        <dbReference type="ChEBI" id="CHEBI:49786"/>
    </ligand>
</feature>
<comment type="similarity">
    <text evidence="1 5">Belongs to the HypA/HybF family.</text>
</comment>
<evidence type="ECO:0000313" key="7">
    <source>
        <dbReference type="Proteomes" id="UP000503447"/>
    </source>
</evidence>
<feature type="binding site" evidence="5">
    <location>
        <position position="70"/>
    </location>
    <ligand>
        <name>Zn(2+)</name>
        <dbReference type="ChEBI" id="CHEBI:29105"/>
    </ligand>
</feature>
<keyword evidence="3 5" id="KW-0479">Metal-binding</keyword>
<dbReference type="InterPro" id="IPR000688">
    <property type="entry name" value="HypA/HybF"/>
</dbReference>
<keyword evidence="2 5" id="KW-0533">Nickel</keyword>
<evidence type="ECO:0000256" key="4">
    <source>
        <dbReference type="ARBA" id="ARBA00022833"/>
    </source>
</evidence>
<evidence type="ECO:0000256" key="2">
    <source>
        <dbReference type="ARBA" id="ARBA00022596"/>
    </source>
</evidence>
<dbReference type="KEGG" id="ftj:FTUN_2475"/>
<dbReference type="HAMAP" id="MF_00213">
    <property type="entry name" value="HypA_HybF"/>
    <property type="match status" value="1"/>
</dbReference>
<dbReference type="AlphaFoldDB" id="A0A6M5YLH8"/>
<dbReference type="PIRSF" id="PIRSF004761">
    <property type="entry name" value="Hydrgn_mat_HypA"/>
    <property type="match status" value="1"/>
</dbReference>
<proteinExistence type="inferred from homology"/>
<dbReference type="PANTHER" id="PTHR34535">
    <property type="entry name" value="HYDROGENASE MATURATION FACTOR HYPA"/>
    <property type="match status" value="1"/>
</dbReference>
<dbReference type="EMBL" id="CP053452">
    <property type="protein sequence ID" value="QJW94949.1"/>
    <property type="molecule type" value="Genomic_DNA"/>
</dbReference>
<gene>
    <name evidence="5" type="primary">hypA</name>
    <name evidence="6" type="ORF">FTUN_2475</name>
</gene>
<name>A0A6M5YLH8_9BACT</name>
<dbReference type="PROSITE" id="PS01249">
    <property type="entry name" value="HYPA"/>
    <property type="match status" value="1"/>
</dbReference>
<keyword evidence="7" id="KW-1185">Reference proteome</keyword>
<dbReference type="Pfam" id="PF01155">
    <property type="entry name" value="HypA"/>
    <property type="match status" value="1"/>
</dbReference>
<dbReference type="RefSeq" id="WP_171470836.1">
    <property type="nucleotide sequence ID" value="NZ_CP053452.2"/>
</dbReference>
<organism evidence="6 7">
    <name type="scientific">Frigoriglobus tundricola</name>
    <dbReference type="NCBI Taxonomy" id="2774151"/>
    <lineage>
        <taxon>Bacteria</taxon>
        <taxon>Pseudomonadati</taxon>
        <taxon>Planctomycetota</taxon>
        <taxon>Planctomycetia</taxon>
        <taxon>Gemmatales</taxon>
        <taxon>Gemmataceae</taxon>
        <taxon>Frigoriglobus</taxon>
    </lineage>
</organism>
<protein>
    <recommendedName>
        <fullName evidence="5">Hydrogenase maturation factor HypA</fullName>
    </recommendedName>
</protein>
<dbReference type="GO" id="GO:0051604">
    <property type="term" value="P:protein maturation"/>
    <property type="evidence" value="ECO:0007669"/>
    <property type="project" value="InterPro"/>
</dbReference>
<reference evidence="7" key="1">
    <citation type="submission" date="2020-05" db="EMBL/GenBank/DDBJ databases">
        <title>Frigoriglobus tundricola gen. nov., sp. nov., a psychrotolerant cellulolytic planctomycete of the family Gemmataceae with two divergent copies of 16S rRNA gene.</title>
        <authorList>
            <person name="Kulichevskaya I.S."/>
            <person name="Ivanova A.A."/>
            <person name="Naumoff D.G."/>
            <person name="Beletsky A.V."/>
            <person name="Rijpstra W.I.C."/>
            <person name="Sinninghe Damste J.S."/>
            <person name="Mardanov A.V."/>
            <person name="Ravin N.V."/>
            <person name="Dedysh S.N."/>
        </authorList>
    </citation>
    <scope>NUCLEOTIDE SEQUENCE [LARGE SCALE GENOMIC DNA]</scope>
    <source>
        <strain evidence="7">PL17</strain>
    </source>
</reference>
<comment type="function">
    <text evidence="5">Involved in the maturation of [NiFe] hydrogenases. Required for nickel insertion into the metal center of the hydrogenase.</text>
</comment>
<sequence>MHELGITQEVVALATEHARGRKVTRVVLEIGTLSGVLPDAVRFCFDLCAEGTAAAGAVLEIVETPGRGRCRACAAEVPLERPFGRCACGASDLEWLAGDELRVKEVELA</sequence>
<evidence type="ECO:0000256" key="1">
    <source>
        <dbReference type="ARBA" id="ARBA00010748"/>
    </source>
</evidence>
<dbReference type="InterPro" id="IPR020538">
    <property type="entry name" value="Hydgase_Ni_incorp_HypA/HybF_CS"/>
</dbReference>
<evidence type="ECO:0000256" key="3">
    <source>
        <dbReference type="ARBA" id="ARBA00022723"/>
    </source>
</evidence>
<evidence type="ECO:0000256" key="5">
    <source>
        <dbReference type="HAMAP-Rule" id="MF_00213"/>
    </source>
</evidence>
<evidence type="ECO:0000313" key="6">
    <source>
        <dbReference type="EMBL" id="QJW94949.1"/>
    </source>
</evidence>